<dbReference type="EMBL" id="BTFW01000001">
    <property type="protein sequence ID" value="GMM59869.1"/>
    <property type="molecule type" value="Genomic_DNA"/>
</dbReference>
<keyword evidence="2" id="KW-1185">Reference proteome</keyword>
<gene>
    <name evidence="1" type="ORF">NUTIK01_06460</name>
</gene>
<dbReference type="InterPro" id="IPR008861">
    <property type="entry name" value="GpX-like"/>
</dbReference>
<dbReference type="RefSeq" id="WP_317973702.1">
    <property type="nucleotide sequence ID" value="NZ_BTFW01000001.1"/>
</dbReference>
<sequence length="72" mass="7805">MTTRATARQNEPLDLICWRVLGTTDGGVLEQALTLNRGLAELGVFLPEGTVVILPDIPDNATSIVETVNLWD</sequence>
<organism evidence="1 2">
    <name type="scientific">Novosphingobium pituita</name>
    <dbReference type="NCBI Taxonomy" id="3056842"/>
    <lineage>
        <taxon>Bacteria</taxon>
        <taxon>Pseudomonadati</taxon>
        <taxon>Pseudomonadota</taxon>
        <taxon>Alphaproteobacteria</taxon>
        <taxon>Sphingomonadales</taxon>
        <taxon>Sphingomonadaceae</taxon>
        <taxon>Novosphingobium</taxon>
    </lineage>
</organism>
<proteinExistence type="predicted"/>
<comment type="caution">
    <text evidence="1">The sequence shown here is derived from an EMBL/GenBank/DDBJ whole genome shotgun (WGS) entry which is preliminary data.</text>
</comment>
<dbReference type="Proteomes" id="UP001187221">
    <property type="component" value="Unassembled WGS sequence"/>
</dbReference>
<evidence type="ECO:0000313" key="2">
    <source>
        <dbReference type="Proteomes" id="UP001187221"/>
    </source>
</evidence>
<protein>
    <submittedName>
        <fullName evidence="1">Tail protein X</fullName>
    </submittedName>
</protein>
<accession>A0ABQ6P5N4</accession>
<name>A0ABQ6P5N4_9SPHN</name>
<evidence type="ECO:0000313" key="1">
    <source>
        <dbReference type="EMBL" id="GMM59869.1"/>
    </source>
</evidence>
<reference evidence="1 2" key="1">
    <citation type="submission" date="2023-06" db="EMBL/GenBank/DDBJ databases">
        <title>Draft genome sequence of Novosphingobium sp. strain IK01.</title>
        <authorList>
            <person name="Hatamoto M."/>
            <person name="Ikarashi T."/>
            <person name="Yamaguchi T."/>
        </authorList>
    </citation>
    <scope>NUCLEOTIDE SEQUENCE [LARGE SCALE GENOMIC DNA]</scope>
    <source>
        <strain evidence="1 2">IK01</strain>
    </source>
</reference>
<dbReference type="Pfam" id="PF05489">
    <property type="entry name" value="Phage_tail_X"/>
    <property type="match status" value="1"/>
</dbReference>